<dbReference type="RefSeq" id="WP_150627477.1">
    <property type="nucleotide sequence ID" value="NZ_CABPSQ010000014.1"/>
</dbReference>
<accession>A0A5E5APM8</accession>
<keyword evidence="2" id="KW-0472">Membrane</keyword>
<dbReference type="EMBL" id="CABPSQ010000014">
    <property type="protein sequence ID" value="VVE74752.1"/>
    <property type="molecule type" value="Genomic_DNA"/>
</dbReference>
<protein>
    <submittedName>
        <fullName evidence="3">Uncharacterized protein</fullName>
    </submittedName>
</protein>
<keyword evidence="4" id="KW-1185">Reference proteome</keyword>
<dbReference type="Proteomes" id="UP000414136">
    <property type="component" value="Unassembled WGS sequence"/>
</dbReference>
<reference evidence="3 4" key="1">
    <citation type="submission" date="2019-08" db="EMBL/GenBank/DDBJ databases">
        <authorList>
            <person name="Peeters C."/>
        </authorList>
    </citation>
    <scope>NUCLEOTIDE SEQUENCE [LARGE SCALE GENOMIC DNA]</scope>
    <source>
        <strain evidence="3 4">LMG 31118</strain>
    </source>
</reference>
<dbReference type="OrthoDB" id="8943144at2"/>
<sequence length="237" mass="24988">MNEQNFHSDVGQVAGGSIVNTTHGPSQSNVITINGMAPPEKPPTITDLQRQAIRAKAKPIAEAGGIELLDIYRIVFTRFGIERIRELPRAEFLNAMAFLSDLEKGESDSDSAAEEEPSAATTSHVPAIHFHPAPCQGCVGLTGELALVEKQARAARVWAGTAITALFAVSAAVAGAFYTGSIEAKARIGKQVCHFADGVYSVGSVLPIAGSKTRECLPDAKGNGAHWETVGTPVTKR</sequence>
<proteinExistence type="predicted"/>
<evidence type="ECO:0000313" key="4">
    <source>
        <dbReference type="Proteomes" id="UP000414136"/>
    </source>
</evidence>
<dbReference type="AlphaFoldDB" id="A0A5E5APM8"/>
<evidence type="ECO:0000313" key="3">
    <source>
        <dbReference type="EMBL" id="VVE74752.1"/>
    </source>
</evidence>
<feature type="transmembrane region" description="Helical" evidence="2">
    <location>
        <begin position="157"/>
        <end position="178"/>
    </location>
</feature>
<feature type="region of interest" description="Disordered" evidence="1">
    <location>
        <begin position="1"/>
        <end position="26"/>
    </location>
</feature>
<keyword evidence="2" id="KW-1133">Transmembrane helix</keyword>
<organism evidence="3 4">
    <name type="scientific">Pandoraea captiosa</name>
    <dbReference type="NCBI Taxonomy" id="2508302"/>
    <lineage>
        <taxon>Bacteria</taxon>
        <taxon>Pseudomonadati</taxon>
        <taxon>Pseudomonadota</taxon>
        <taxon>Betaproteobacteria</taxon>
        <taxon>Burkholderiales</taxon>
        <taxon>Burkholderiaceae</taxon>
        <taxon>Pandoraea</taxon>
    </lineage>
</organism>
<keyword evidence="2" id="KW-0812">Transmembrane</keyword>
<evidence type="ECO:0000256" key="1">
    <source>
        <dbReference type="SAM" id="MobiDB-lite"/>
    </source>
</evidence>
<gene>
    <name evidence="3" type="ORF">PCA31118_04835</name>
</gene>
<evidence type="ECO:0000256" key="2">
    <source>
        <dbReference type="SAM" id="Phobius"/>
    </source>
</evidence>
<name>A0A5E5APM8_9BURK</name>